<dbReference type="InterPro" id="IPR012334">
    <property type="entry name" value="Pectin_lyas_fold"/>
</dbReference>
<feature type="region of interest" description="Disordered" evidence="2">
    <location>
        <begin position="34"/>
        <end position="55"/>
    </location>
</feature>
<dbReference type="OrthoDB" id="5985073at2759"/>
<feature type="compositionally biased region" description="Basic and acidic residues" evidence="2">
    <location>
        <begin position="80"/>
        <end position="95"/>
    </location>
</feature>
<organism evidence="5 6">
    <name type="scientific">Dactylonectria estremocensis</name>
    <dbReference type="NCBI Taxonomy" id="1079267"/>
    <lineage>
        <taxon>Eukaryota</taxon>
        <taxon>Fungi</taxon>
        <taxon>Dikarya</taxon>
        <taxon>Ascomycota</taxon>
        <taxon>Pezizomycotina</taxon>
        <taxon>Sordariomycetes</taxon>
        <taxon>Hypocreomycetidae</taxon>
        <taxon>Hypocreales</taxon>
        <taxon>Nectriaceae</taxon>
        <taxon>Dactylonectria</taxon>
    </lineage>
</organism>
<dbReference type="FunFam" id="2.160.20.10:FF:000049">
    <property type="entry name" value="Putative exo-beta-1,3-glucanase"/>
    <property type="match status" value="1"/>
</dbReference>
<sequence length="1371" mass="148596">MRPLASSWAPCGLVTYLLLVLLFHGVAIASATVTPASPSTTSNGHGDLAKSNTTSSDAQALVEKALRVLAVVNKDRIDNPVFNENKREDPDEEYKPAPPLDYEADPESIAAESTMSLVRRSENATTVGSYRIPKELAEAAAAVAESTPQIPKGDHEIVAARIRSKYTADFLNDTNAADELQAPEGRLSVFAGDGANEKRASGYWLIDDQEFPGQSPFSPSGYQVWRNVKDFGAKGDGTTDDTAAINKAISDGARCGEECKTSTIAPAVVYFPPGTYLVSGSIIQYYNTQFLGDPINVPTILAASSFVGLGVFTSNKYIADNVGWYLNTANFLRSIKNFKIDIRLTDPYAYICAVHWQVAQASSLENIEFYMQYNSDVPENTQQGIYMENGSGGFLADLTFVGGNFGAYFGNQQFTTSHLIFVNSKTALQVHWDWAWTMQDFIIEGCENGLVITGGAGGAHSTGQGVGSLILADTIIANTPNGIVTSLHAENSTSFLLQNVGFFNVKTAVADSVAEKTLLAGGDEVYVDSWGFGRITNKNGTSSFVNGVAIPVMNRTEELMGAQNDKMKANLFTRRRPKYYDVASRKVMNVRALGAKGDGKTDDTAVLNSILSGAANTSSVVYFPFGVYIVKDTLRVPMGSRIIGQVWSQIMGTGANFEDESKPRPVVQVGRPNDPPGIIEIQDMMFTVSGPTAGAVLVEWNARESSKGSVGMWDSHFRVGGAIGSNLQQETCAKNSGAINPDCKAASMLLHLKPESTAYLENVWAWVADHDLDKSDRPQIDIYVGRGMLIQSKKAWLWGTSSEHCALYQYQVSDATNIVMGMIQTESPYYQPVPVAPKPFRAGIFPDDPTFSECKADDKRCYSSWALRVVDSTAVYVLGAGLYSWFSDYSQACLDTNDCQRRGVEIQESSDLWIYNLCTKAIIEMVTPTGGIATLAQDNMNGFLSSILAWLEGSEEKSGRRDFPGFPVYTLHGLRNQILPDPCKTALTAKVLCDYWVQSFAEPSYHGSLGNASLTDSVCDEGCGESLRSWFDNVNDNCEGYTIAGDIPTLYGGRMWAGYNGTCLTDPETGKYCNDVVAEFTTVSSINDMPKDEMCSDCYINRLAMMQASPYTVYDKNYKSDLELVYKTCGQTGNTTIPPPIISVPEQSTMCVSDKWHTVGSSADETCEDVAFLNNVSTVSLYTTNPDIFDCSSIPSGTELCLPLSCGKLISYTDNDTCAGLEATHDLTSGDIRRFNPWVYYDCSNLAGASGFFGNILCAAPQNGLYTTKGPGSSGDTTTPDPGTGYTFNPVEAPENSTVADGTTTKCGKWHVVDEDDSCVSICLSSEIDIALFLEVNPSLGTEYIQCTPSLVKGNAYCTGPNYDWDVTGEL</sequence>
<dbReference type="PROSITE" id="PS51782">
    <property type="entry name" value="LYSM"/>
    <property type="match status" value="1"/>
</dbReference>
<gene>
    <name evidence="5" type="ORF">B0J13DRAFT_651527</name>
</gene>
<dbReference type="PANTHER" id="PTHR33928">
    <property type="entry name" value="POLYGALACTURONASE QRT3"/>
    <property type="match status" value="1"/>
</dbReference>
<dbReference type="InterPro" id="IPR018392">
    <property type="entry name" value="LysM"/>
</dbReference>
<dbReference type="InterPro" id="IPR024535">
    <property type="entry name" value="RHGA/B-epi-like_pectate_lyase"/>
</dbReference>
<feature type="chain" id="PRO_5040323311" evidence="3">
    <location>
        <begin position="32"/>
        <end position="1371"/>
    </location>
</feature>
<dbReference type="Gene3D" id="3.10.350.10">
    <property type="entry name" value="LysM domain"/>
    <property type="match status" value="3"/>
</dbReference>
<feature type="signal peptide" evidence="3">
    <location>
        <begin position="1"/>
        <end position="31"/>
    </location>
</feature>
<keyword evidence="6" id="KW-1185">Reference proteome</keyword>
<dbReference type="InterPro" id="IPR011050">
    <property type="entry name" value="Pectin_lyase_fold/virulence"/>
</dbReference>
<dbReference type="PANTHER" id="PTHR33928:SF2">
    <property type="entry name" value="PECTATE LYASE SUPERFAMILY PROTEIN DOMAIN-CONTAINING PROTEIN-RELATED"/>
    <property type="match status" value="1"/>
</dbReference>
<feature type="domain" description="LysM" evidence="4">
    <location>
        <begin position="1155"/>
        <end position="1202"/>
    </location>
</feature>
<protein>
    <submittedName>
        <fullName evidence="5">LysM domain protein</fullName>
    </submittedName>
</protein>
<dbReference type="InterPro" id="IPR036779">
    <property type="entry name" value="LysM_dom_sf"/>
</dbReference>
<evidence type="ECO:0000256" key="2">
    <source>
        <dbReference type="SAM" id="MobiDB-lite"/>
    </source>
</evidence>
<keyword evidence="3" id="KW-0732">Signal</keyword>
<dbReference type="SUPFAM" id="SSF51126">
    <property type="entry name" value="Pectin lyase-like"/>
    <property type="match status" value="2"/>
</dbReference>
<reference evidence="5" key="1">
    <citation type="journal article" date="2021" name="Nat. Commun.">
        <title>Genetic determinants of endophytism in the Arabidopsis root mycobiome.</title>
        <authorList>
            <person name="Mesny F."/>
            <person name="Miyauchi S."/>
            <person name="Thiergart T."/>
            <person name="Pickel B."/>
            <person name="Atanasova L."/>
            <person name="Karlsson M."/>
            <person name="Huettel B."/>
            <person name="Barry K.W."/>
            <person name="Haridas S."/>
            <person name="Chen C."/>
            <person name="Bauer D."/>
            <person name="Andreopoulos W."/>
            <person name="Pangilinan J."/>
            <person name="LaButti K."/>
            <person name="Riley R."/>
            <person name="Lipzen A."/>
            <person name="Clum A."/>
            <person name="Drula E."/>
            <person name="Henrissat B."/>
            <person name="Kohler A."/>
            <person name="Grigoriev I.V."/>
            <person name="Martin F.M."/>
            <person name="Hacquard S."/>
        </authorList>
    </citation>
    <scope>NUCLEOTIDE SEQUENCE</scope>
    <source>
        <strain evidence="5">MPI-CAGE-AT-0021</strain>
    </source>
</reference>
<comment type="similarity">
    <text evidence="1">Belongs to the secreted LysM effector family.</text>
</comment>
<dbReference type="GO" id="GO:0004650">
    <property type="term" value="F:polygalacturonase activity"/>
    <property type="evidence" value="ECO:0007669"/>
    <property type="project" value="InterPro"/>
</dbReference>
<evidence type="ECO:0000259" key="4">
    <source>
        <dbReference type="PROSITE" id="PS51782"/>
    </source>
</evidence>
<dbReference type="Gene3D" id="2.160.20.10">
    <property type="entry name" value="Single-stranded right-handed beta-helix, Pectin lyase-like"/>
    <property type="match status" value="2"/>
</dbReference>
<dbReference type="CDD" id="cd23668">
    <property type="entry name" value="GH55_beta13glucanase-like"/>
    <property type="match status" value="1"/>
</dbReference>
<evidence type="ECO:0000313" key="6">
    <source>
        <dbReference type="Proteomes" id="UP000717696"/>
    </source>
</evidence>
<evidence type="ECO:0000256" key="3">
    <source>
        <dbReference type="SAM" id="SignalP"/>
    </source>
</evidence>
<dbReference type="EMBL" id="JAGMUU010000030">
    <property type="protein sequence ID" value="KAH7119485.1"/>
    <property type="molecule type" value="Genomic_DNA"/>
</dbReference>
<evidence type="ECO:0000256" key="1">
    <source>
        <dbReference type="ARBA" id="ARBA00044955"/>
    </source>
</evidence>
<evidence type="ECO:0000313" key="5">
    <source>
        <dbReference type="EMBL" id="KAH7119485.1"/>
    </source>
</evidence>
<comment type="caution">
    <text evidence="5">The sequence shown here is derived from an EMBL/GenBank/DDBJ whole genome shotgun (WGS) entry which is preliminary data.</text>
</comment>
<feature type="region of interest" description="Disordered" evidence="2">
    <location>
        <begin position="80"/>
        <end position="104"/>
    </location>
</feature>
<name>A0A9P9DHE8_9HYPO</name>
<dbReference type="Pfam" id="PF12708">
    <property type="entry name" value="Pect-lyase_RHGA_epim"/>
    <property type="match status" value="2"/>
</dbReference>
<dbReference type="InterPro" id="IPR039279">
    <property type="entry name" value="QRT3-like"/>
</dbReference>
<dbReference type="Proteomes" id="UP000717696">
    <property type="component" value="Unassembled WGS sequence"/>
</dbReference>
<accession>A0A9P9DHE8</accession>
<proteinExistence type="inferred from homology"/>